<accession>A0A8S5U289</accession>
<organism evidence="1">
    <name type="scientific">Siphoviridae sp. ctqzz19</name>
    <dbReference type="NCBI Taxonomy" id="2825682"/>
    <lineage>
        <taxon>Viruses</taxon>
        <taxon>Duplodnaviria</taxon>
        <taxon>Heunggongvirae</taxon>
        <taxon>Uroviricota</taxon>
        <taxon>Caudoviricetes</taxon>
    </lineage>
</organism>
<name>A0A8S5U289_9CAUD</name>
<protein>
    <submittedName>
        <fullName evidence="1">Pyocin activator protein PrtN</fullName>
    </submittedName>
</protein>
<sequence>MSENIVEFLKNDENKVEEIIKKYPITIPVSEVANLLGMTPKTVRAAIEDGNLGGVTWRTPGALNKGFNIPTSPFIRWYMQMRN</sequence>
<evidence type="ECO:0000313" key="1">
    <source>
        <dbReference type="EMBL" id="DAF88576.1"/>
    </source>
</evidence>
<dbReference type="EMBL" id="BK015988">
    <property type="protein sequence ID" value="DAF88576.1"/>
    <property type="molecule type" value="Genomic_DNA"/>
</dbReference>
<proteinExistence type="predicted"/>
<reference evidence="1" key="1">
    <citation type="journal article" date="2021" name="Proc. Natl. Acad. Sci. U.S.A.">
        <title>A Catalog of Tens of Thousands of Viruses from Human Metagenomes Reveals Hidden Associations with Chronic Diseases.</title>
        <authorList>
            <person name="Tisza M.J."/>
            <person name="Buck C.B."/>
        </authorList>
    </citation>
    <scope>NUCLEOTIDE SEQUENCE</scope>
    <source>
        <strain evidence="1">Ctqzz19</strain>
    </source>
</reference>